<dbReference type="InterPro" id="IPR047870">
    <property type="entry name" value="Gas_vesicle_GvpA"/>
</dbReference>
<evidence type="ECO:0000256" key="2">
    <source>
        <dbReference type="ARBA" id="ARBA00035629"/>
    </source>
</evidence>
<gene>
    <name evidence="4 7" type="primary">gvpA</name>
    <name evidence="7" type="ORF">H4281_30315</name>
</gene>
<dbReference type="RefSeq" id="WP_182894302.1">
    <property type="nucleotide sequence ID" value="NZ_JACGZW010000010.1"/>
</dbReference>
<proteinExistence type="inferred from homology"/>
<comment type="similarity">
    <text evidence="3 4 5">Belongs to the gas vesicle GvpA family.</text>
</comment>
<keyword evidence="1 4" id="KW-0304">Gas vesicle</keyword>
<dbReference type="PANTHER" id="PTHR35344">
    <property type="entry name" value="GAS VESICLE STRUCTURAL PROTEIN 2-RELATED"/>
    <property type="match status" value="1"/>
</dbReference>
<reference evidence="7 8" key="1">
    <citation type="submission" date="2020-08" db="EMBL/GenBank/DDBJ databases">
        <title>Amycolatopsis sp. nov. DR6-1 isolated from Dendrobium heterocarpum.</title>
        <authorList>
            <person name="Tedsree N."/>
            <person name="Kuncharoen N."/>
            <person name="Likhitwitayawuid K."/>
            <person name="Tanasupawat S."/>
        </authorList>
    </citation>
    <scope>NUCLEOTIDE SEQUENCE [LARGE SCALE GENOMIC DNA]</scope>
    <source>
        <strain evidence="7 8">DR6-1</strain>
    </source>
</reference>
<dbReference type="GO" id="GO:0033172">
    <property type="term" value="C:gas vesicle shell"/>
    <property type="evidence" value="ECO:0007669"/>
    <property type="project" value="UniProtKB-UniRule"/>
</dbReference>
<evidence type="ECO:0000313" key="8">
    <source>
        <dbReference type="Proteomes" id="UP000526734"/>
    </source>
</evidence>
<feature type="region of interest" description="Disordered" evidence="6">
    <location>
        <begin position="116"/>
        <end position="145"/>
    </location>
</feature>
<comment type="function">
    <text evidence="4 5">Gas vesicles are hollow, gas filled proteinaceous nanostructures found in some microorganisms. During planktonic growth they allow positioning of the organism at a favorable depth for light or nutrient acquisition. GvpA forms the protein shell.</text>
</comment>
<evidence type="ECO:0000256" key="4">
    <source>
        <dbReference type="HAMAP-Rule" id="MF_00576"/>
    </source>
</evidence>
<protein>
    <recommendedName>
        <fullName evidence="4">Gas vesicle protein A</fullName>
        <shortName evidence="4">GVP</shortName>
    </recommendedName>
</protein>
<feature type="compositionally biased region" description="Basic residues" evidence="6">
    <location>
        <begin position="134"/>
        <end position="145"/>
    </location>
</feature>
<comment type="caution">
    <text evidence="7">The sequence shown here is derived from an EMBL/GenBank/DDBJ whole genome shotgun (WGS) entry which is preliminary data.</text>
</comment>
<evidence type="ECO:0000256" key="1">
    <source>
        <dbReference type="ARBA" id="ARBA00022987"/>
    </source>
</evidence>
<comment type="subunit">
    <text evidence="4 5">The gas vesicle shell is 2 nm thick and consists of a single layer of this protein. It forms helical ribs nearly perpendicular to the long axis of the vesicle.</text>
</comment>
<dbReference type="InterPro" id="IPR050530">
    <property type="entry name" value="GvpA"/>
</dbReference>
<name>A0A7W3W298_9PSEU</name>
<keyword evidence="8" id="KW-1185">Reference proteome</keyword>
<evidence type="ECO:0000313" key="7">
    <source>
        <dbReference type="EMBL" id="MBB1157458.1"/>
    </source>
</evidence>
<evidence type="ECO:0000256" key="3">
    <source>
        <dbReference type="ARBA" id="ARBA00035646"/>
    </source>
</evidence>
<organism evidence="7 8">
    <name type="scientific">Amycolatopsis dendrobii</name>
    <dbReference type="NCBI Taxonomy" id="2760662"/>
    <lineage>
        <taxon>Bacteria</taxon>
        <taxon>Bacillati</taxon>
        <taxon>Actinomycetota</taxon>
        <taxon>Actinomycetes</taxon>
        <taxon>Pseudonocardiales</taxon>
        <taxon>Pseudonocardiaceae</taxon>
        <taxon>Amycolatopsis</taxon>
    </lineage>
</organism>
<dbReference type="PANTHER" id="PTHR35344:SF4">
    <property type="entry name" value="GAS VESICLE PROTEIN A1"/>
    <property type="match status" value="1"/>
</dbReference>
<dbReference type="InterPro" id="IPR018493">
    <property type="entry name" value="GvpA-like_CS"/>
</dbReference>
<evidence type="ECO:0000256" key="5">
    <source>
        <dbReference type="RuleBase" id="RU000632"/>
    </source>
</evidence>
<dbReference type="Proteomes" id="UP000526734">
    <property type="component" value="Unassembled WGS sequence"/>
</dbReference>
<dbReference type="InterPro" id="IPR000638">
    <property type="entry name" value="Gas-vesicle_GvpA-like"/>
</dbReference>
<dbReference type="GO" id="GO:0012506">
    <property type="term" value="C:vesicle membrane"/>
    <property type="evidence" value="ECO:0007669"/>
    <property type="project" value="InterPro"/>
</dbReference>
<dbReference type="PROSITE" id="PS00234">
    <property type="entry name" value="GAS_VESICLE_A_1"/>
    <property type="match status" value="1"/>
</dbReference>
<comment type="subcellular location">
    <subcellularLocation>
        <location evidence="2 4 5">Gas vesicle shell</location>
    </subcellularLocation>
</comment>
<dbReference type="HAMAP" id="MF_00576">
    <property type="entry name" value="Gas_vesicle_A"/>
    <property type="match status" value="1"/>
</dbReference>
<accession>A0A7W3W298</accession>
<dbReference type="AlphaFoldDB" id="A0A7W3W298"/>
<feature type="compositionally biased region" description="Basic and acidic residues" evidence="6">
    <location>
        <begin position="120"/>
        <end position="133"/>
    </location>
</feature>
<evidence type="ECO:0000256" key="6">
    <source>
        <dbReference type="SAM" id="MobiDB-lite"/>
    </source>
</evidence>
<dbReference type="GO" id="GO:0005198">
    <property type="term" value="F:structural molecule activity"/>
    <property type="evidence" value="ECO:0007669"/>
    <property type="project" value="InterPro"/>
</dbReference>
<dbReference type="EMBL" id="JACGZW010000010">
    <property type="protein sequence ID" value="MBB1157458.1"/>
    <property type="molecule type" value="Genomic_DNA"/>
</dbReference>
<dbReference type="Pfam" id="PF00741">
    <property type="entry name" value="Gas_vesicle"/>
    <property type="match status" value="1"/>
</dbReference>
<dbReference type="PROSITE" id="PS00669">
    <property type="entry name" value="GAS_VESICLE_A_2"/>
    <property type="match status" value="1"/>
</dbReference>
<dbReference type="NCBIfam" id="NF006872">
    <property type="entry name" value="PRK09368.1"/>
    <property type="match status" value="1"/>
</dbReference>
<sequence length="145" mass="15434">MTMATGRQGSNGQLQRGPGTGNLYDILELILDKGLVIDAFVRVSLVGIELLTVDARIVVASVDTYLRFAEACNRLDLTRASSATTLPDLLGEVTEKGAKGKSKGALTGAVETFAEQFQKSSDKDGAEDGERPRSRSRRSTARSSG</sequence>